<organism evidence="9 10">
    <name type="scientific">candidate division CPR1 bacterium GW2011_GWA2_42_17</name>
    <dbReference type="NCBI Taxonomy" id="1618341"/>
    <lineage>
        <taxon>Bacteria</taxon>
        <taxon>candidate division CPR1</taxon>
    </lineage>
</organism>
<protein>
    <recommendedName>
        <fullName evidence="8">Polymerase beta nucleotidyltransferase domain-containing protein</fullName>
    </recommendedName>
</protein>
<keyword evidence="6" id="KW-0067">ATP-binding</keyword>
<proteinExistence type="predicted"/>
<evidence type="ECO:0000256" key="6">
    <source>
        <dbReference type="ARBA" id="ARBA00022840"/>
    </source>
</evidence>
<sequence>MTNDEIRNKITPVLKPYHVLRVGLFGSAARGEATDKSDIDLLIDIQDDISLIQFIGIKQQLENALGKKVDLVEYQAIKPALKEKILKEEIILL</sequence>
<evidence type="ECO:0000259" key="8">
    <source>
        <dbReference type="Pfam" id="PF18765"/>
    </source>
</evidence>
<dbReference type="SUPFAM" id="SSF81301">
    <property type="entry name" value="Nucleotidyltransferase"/>
    <property type="match status" value="1"/>
</dbReference>
<evidence type="ECO:0000256" key="3">
    <source>
        <dbReference type="ARBA" id="ARBA00022695"/>
    </source>
</evidence>
<dbReference type="PANTHER" id="PTHR33571">
    <property type="entry name" value="SSL8005 PROTEIN"/>
    <property type="match status" value="1"/>
</dbReference>
<comment type="caution">
    <text evidence="9">The sequence shown here is derived from an EMBL/GenBank/DDBJ whole genome shotgun (WGS) entry which is preliminary data.</text>
</comment>
<dbReference type="InterPro" id="IPR043519">
    <property type="entry name" value="NT_sf"/>
</dbReference>
<evidence type="ECO:0000256" key="5">
    <source>
        <dbReference type="ARBA" id="ARBA00022741"/>
    </source>
</evidence>
<dbReference type="EMBL" id="LCCZ01000007">
    <property type="protein sequence ID" value="KKS44332.1"/>
    <property type="molecule type" value="Genomic_DNA"/>
</dbReference>
<dbReference type="GO" id="GO:0046872">
    <property type="term" value="F:metal ion binding"/>
    <property type="evidence" value="ECO:0007669"/>
    <property type="project" value="UniProtKB-KW"/>
</dbReference>
<dbReference type="InterPro" id="IPR052038">
    <property type="entry name" value="Type-VII_TA_antitoxin"/>
</dbReference>
<keyword evidence="3" id="KW-0548">Nucleotidyltransferase</keyword>
<keyword evidence="2" id="KW-0808">Transferase</keyword>
<evidence type="ECO:0000256" key="4">
    <source>
        <dbReference type="ARBA" id="ARBA00022723"/>
    </source>
</evidence>
<reference evidence="9 10" key="1">
    <citation type="journal article" date="2015" name="Nature">
        <title>rRNA introns, odd ribosomes, and small enigmatic genomes across a large radiation of phyla.</title>
        <authorList>
            <person name="Brown C.T."/>
            <person name="Hug L.A."/>
            <person name="Thomas B.C."/>
            <person name="Sharon I."/>
            <person name="Castelle C.J."/>
            <person name="Singh A."/>
            <person name="Wilkins M.J."/>
            <person name="Williams K.H."/>
            <person name="Banfield J.F."/>
        </authorList>
    </citation>
    <scope>NUCLEOTIDE SEQUENCE [LARGE SCALE GENOMIC DNA]</scope>
</reference>
<dbReference type="PANTHER" id="PTHR33571:SF14">
    <property type="entry name" value="PROTEIN ADENYLYLTRANSFERASE MJ0435-RELATED"/>
    <property type="match status" value="1"/>
</dbReference>
<keyword evidence="5" id="KW-0547">Nucleotide-binding</keyword>
<feature type="domain" description="Polymerase beta nucleotidyltransferase" evidence="8">
    <location>
        <begin position="8"/>
        <end position="92"/>
    </location>
</feature>
<dbReference type="CDD" id="cd05403">
    <property type="entry name" value="NT_KNTase_like"/>
    <property type="match status" value="1"/>
</dbReference>
<evidence type="ECO:0000256" key="2">
    <source>
        <dbReference type="ARBA" id="ARBA00022679"/>
    </source>
</evidence>
<dbReference type="GO" id="GO:0016779">
    <property type="term" value="F:nucleotidyltransferase activity"/>
    <property type="evidence" value="ECO:0007669"/>
    <property type="project" value="UniProtKB-KW"/>
</dbReference>
<keyword evidence="7" id="KW-0460">Magnesium</keyword>
<evidence type="ECO:0000256" key="7">
    <source>
        <dbReference type="ARBA" id="ARBA00022842"/>
    </source>
</evidence>
<keyword evidence="4" id="KW-0479">Metal-binding</keyword>
<accession>A0A0G0Z6K0</accession>
<name>A0A0G0Z6K0_9BACT</name>
<evidence type="ECO:0000313" key="9">
    <source>
        <dbReference type="EMBL" id="KKS44332.1"/>
    </source>
</evidence>
<dbReference type="GO" id="GO:0005524">
    <property type="term" value="F:ATP binding"/>
    <property type="evidence" value="ECO:0007669"/>
    <property type="project" value="UniProtKB-KW"/>
</dbReference>
<dbReference type="AlphaFoldDB" id="A0A0G0Z6K0"/>
<evidence type="ECO:0000313" key="10">
    <source>
        <dbReference type="Proteomes" id="UP000034875"/>
    </source>
</evidence>
<dbReference type="Gene3D" id="3.30.460.10">
    <property type="entry name" value="Beta Polymerase, domain 2"/>
    <property type="match status" value="1"/>
</dbReference>
<dbReference type="Pfam" id="PF18765">
    <property type="entry name" value="Polbeta"/>
    <property type="match status" value="1"/>
</dbReference>
<comment type="cofactor">
    <cofactor evidence="1">
        <name>Mg(2+)</name>
        <dbReference type="ChEBI" id="CHEBI:18420"/>
    </cofactor>
</comment>
<evidence type="ECO:0000256" key="1">
    <source>
        <dbReference type="ARBA" id="ARBA00001946"/>
    </source>
</evidence>
<dbReference type="InterPro" id="IPR041633">
    <property type="entry name" value="Polbeta"/>
</dbReference>
<dbReference type="Proteomes" id="UP000034875">
    <property type="component" value="Unassembled WGS sequence"/>
</dbReference>
<gene>
    <name evidence="9" type="ORF">UV05_C0007G0022</name>
</gene>